<gene>
    <name evidence="1" type="ORF">JYC20_001754</name>
</gene>
<organism evidence="1 2">
    <name type="scientific">Campylobacter jejuni</name>
    <dbReference type="NCBI Taxonomy" id="197"/>
    <lineage>
        <taxon>Bacteria</taxon>
        <taxon>Pseudomonadati</taxon>
        <taxon>Campylobacterota</taxon>
        <taxon>Epsilonproteobacteria</taxon>
        <taxon>Campylobacterales</taxon>
        <taxon>Campylobacteraceae</taxon>
        <taxon>Campylobacter</taxon>
    </lineage>
</organism>
<protein>
    <submittedName>
        <fullName evidence="1">Uncharacterized protein</fullName>
    </submittedName>
</protein>
<dbReference type="AlphaFoldDB" id="A0AAN3U8I0"/>
<dbReference type="EMBL" id="AAYVUT010000015">
    <property type="protein sequence ID" value="EHB2512555.1"/>
    <property type="molecule type" value="Genomic_DNA"/>
</dbReference>
<name>A0AAN3U8I0_CAMJU</name>
<comment type="caution">
    <text evidence="1">The sequence shown here is derived from an EMBL/GenBank/DDBJ whole genome shotgun (WGS) entry which is preliminary data.</text>
</comment>
<accession>A0AAN3U8I0</accession>
<evidence type="ECO:0000313" key="1">
    <source>
        <dbReference type="EMBL" id="EHB2512555.1"/>
    </source>
</evidence>
<evidence type="ECO:0000313" key="2">
    <source>
        <dbReference type="Proteomes" id="UP000735326"/>
    </source>
</evidence>
<sequence length="283" mass="33456">MKDLNVLATKDHYYIDKKTDMETSRHSVVAQKFTNREQFVKFFAENLFVLNNLSGNEMKFFINCLSFMNYQNTIIINSDFRKDLSKLLDISLPAISNHLKTLIEKEILIHLNPKDLNESEKQYFKLTDRQTKMYLINPKVVGKGSFRDLKEMRQILIRRFNFDDLRFEQEIIDEREYNTNFDKTKKYQVADIIKSKNDNSENTTIIIDEKKEAIDNNNNENNAILSLSAELKTTLNEIKKDYIRQIQGIEKIVNKVQDQLIENNQIEEYKDLKTIYNGLSNVK</sequence>
<reference evidence="1" key="1">
    <citation type="submission" date="2021-02" db="EMBL/GenBank/DDBJ databases">
        <authorList>
            <consortium name="PulseNet: The National Subtyping Network for Foodborne Disease Surveillance"/>
        </authorList>
    </citation>
    <scope>NUCLEOTIDE SEQUENCE</scope>
    <source>
        <strain evidence="1">PNUSAC020384</strain>
    </source>
</reference>
<dbReference type="Proteomes" id="UP000735326">
    <property type="component" value="Unassembled WGS sequence"/>
</dbReference>
<proteinExistence type="predicted"/>